<dbReference type="Proteomes" id="UP000255277">
    <property type="component" value="Unassembled WGS sequence"/>
</dbReference>
<proteinExistence type="predicted"/>
<dbReference type="SUPFAM" id="SSF56655">
    <property type="entry name" value="Carbohydrate phosphatase"/>
    <property type="match status" value="1"/>
</dbReference>
<reference evidence="1 2" key="1">
    <citation type="submission" date="2018-06" db="EMBL/GenBank/DDBJ databases">
        <authorList>
            <consortium name="Pathogen Informatics"/>
            <person name="Doyle S."/>
        </authorList>
    </citation>
    <scope>NUCLEOTIDE SEQUENCE [LARGE SCALE GENOMIC DNA]</scope>
    <source>
        <strain evidence="1 2">NCTC12195</strain>
    </source>
</reference>
<gene>
    <name evidence="1" type="ORF">NCTC12195_04072</name>
</gene>
<dbReference type="InterPro" id="IPR000760">
    <property type="entry name" value="Inositol_monophosphatase-like"/>
</dbReference>
<dbReference type="Pfam" id="PF00459">
    <property type="entry name" value="Inositol_P"/>
    <property type="match status" value="1"/>
</dbReference>
<protein>
    <submittedName>
        <fullName evidence="1">Suppressor protein suhB</fullName>
    </submittedName>
</protein>
<evidence type="ECO:0000313" key="2">
    <source>
        <dbReference type="Proteomes" id="UP000255277"/>
    </source>
</evidence>
<dbReference type="EMBL" id="UHDK01000001">
    <property type="protein sequence ID" value="SUM34547.1"/>
    <property type="molecule type" value="Genomic_DNA"/>
</dbReference>
<dbReference type="Gene3D" id="3.30.540.10">
    <property type="entry name" value="Fructose-1,6-Bisphosphatase, subunit A, domain 1"/>
    <property type="match status" value="1"/>
</dbReference>
<dbReference type="AlphaFoldDB" id="A0A380FJZ3"/>
<organism evidence="1 2">
    <name type="scientific">Staphylococcus gallinarum</name>
    <dbReference type="NCBI Taxonomy" id="1293"/>
    <lineage>
        <taxon>Bacteria</taxon>
        <taxon>Bacillati</taxon>
        <taxon>Bacillota</taxon>
        <taxon>Bacilli</taxon>
        <taxon>Bacillales</taxon>
        <taxon>Staphylococcaceae</taxon>
        <taxon>Staphylococcus</taxon>
    </lineage>
</organism>
<accession>A0A380FJZ3</accession>
<name>A0A380FJZ3_STAGA</name>
<evidence type="ECO:0000313" key="1">
    <source>
        <dbReference type="EMBL" id="SUM34547.1"/>
    </source>
</evidence>
<sequence>MDPIDGTANLVKQQEDYCIILGYFVDGCTNVVLYL</sequence>